<evidence type="ECO:0000256" key="6">
    <source>
        <dbReference type="ARBA" id="ARBA00022989"/>
    </source>
</evidence>
<evidence type="ECO:0008006" key="10">
    <source>
        <dbReference type="Google" id="ProtNLM"/>
    </source>
</evidence>
<feature type="transmembrane region" description="Helical" evidence="8">
    <location>
        <begin position="266"/>
        <end position="290"/>
    </location>
</feature>
<evidence type="ECO:0000256" key="8">
    <source>
        <dbReference type="SAM" id="Phobius"/>
    </source>
</evidence>
<dbReference type="NCBIfam" id="TIGR00842">
    <property type="entry name" value="bcct"/>
    <property type="match status" value="1"/>
</dbReference>
<evidence type="ECO:0000313" key="9">
    <source>
        <dbReference type="EMBL" id="SBW07919.1"/>
    </source>
</evidence>
<feature type="transmembrane region" description="Helical" evidence="8">
    <location>
        <begin position="407"/>
        <end position="429"/>
    </location>
</feature>
<keyword evidence="3" id="KW-0813">Transport</keyword>
<evidence type="ECO:0000256" key="4">
    <source>
        <dbReference type="ARBA" id="ARBA00022475"/>
    </source>
</evidence>
<feature type="transmembrane region" description="Helical" evidence="8">
    <location>
        <begin position="456"/>
        <end position="475"/>
    </location>
</feature>
<protein>
    <recommendedName>
        <fullName evidence="10">Glycine betaine transporter OpuD</fullName>
    </recommendedName>
</protein>
<gene>
    <name evidence="9" type="ORF">KL86APRO_12303</name>
</gene>
<evidence type="ECO:0000256" key="1">
    <source>
        <dbReference type="ARBA" id="ARBA00004651"/>
    </source>
</evidence>
<keyword evidence="6 8" id="KW-1133">Transmembrane helix</keyword>
<organism evidence="9">
    <name type="scientific">uncultured Alphaproteobacteria bacterium</name>
    <dbReference type="NCBI Taxonomy" id="91750"/>
    <lineage>
        <taxon>Bacteria</taxon>
        <taxon>Pseudomonadati</taxon>
        <taxon>Pseudomonadota</taxon>
        <taxon>Alphaproteobacteria</taxon>
        <taxon>environmental samples</taxon>
    </lineage>
</organism>
<dbReference type="EMBL" id="FLUO01000001">
    <property type="protein sequence ID" value="SBW07919.1"/>
    <property type="molecule type" value="Genomic_DNA"/>
</dbReference>
<keyword evidence="7 8" id="KW-0472">Membrane</keyword>
<feature type="transmembrane region" description="Helical" evidence="8">
    <location>
        <begin position="92"/>
        <end position="113"/>
    </location>
</feature>
<feature type="transmembrane region" description="Helical" evidence="8">
    <location>
        <begin position="52"/>
        <end position="72"/>
    </location>
</feature>
<accession>A0A212K845</accession>
<dbReference type="InterPro" id="IPR000060">
    <property type="entry name" value="BCCT_transptr"/>
</dbReference>
<dbReference type="PANTHER" id="PTHR30047">
    <property type="entry name" value="HIGH-AFFINITY CHOLINE TRANSPORT PROTEIN-RELATED"/>
    <property type="match status" value="1"/>
</dbReference>
<feature type="transmembrane region" description="Helical" evidence="8">
    <location>
        <begin position="481"/>
        <end position="501"/>
    </location>
</feature>
<feature type="transmembrane region" description="Helical" evidence="8">
    <location>
        <begin position="149"/>
        <end position="167"/>
    </location>
</feature>
<keyword evidence="4" id="KW-1003">Cell membrane</keyword>
<evidence type="ECO:0000256" key="3">
    <source>
        <dbReference type="ARBA" id="ARBA00022448"/>
    </source>
</evidence>
<comment type="subcellular location">
    <subcellularLocation>
        <location evidence="1">Cell membrane</location>
        <topology evidence="1">Multi-pass membrane protein</topology>
    </subcellularLocation>
</comment>
<dbReference type="Pfam" id="PF02028">
    <property type="entry name" value="BCCT"/>
    <property type="match status" value="1"/>
</dbReference>
<keyword evidence="5 8" id="KW-0812">Transmembrane</keyword>
<proteinExistence type="inferred from homology"/>
<feature type="transmembrane region" description="Helical" evidence="8">
    <location>
        <begin position="354"/>
        <end position="373"/>
    </location>
</feature>
<feature type="transmembrane region" description="Helical" evidence="8">
    <location>
        <begin position="188"/>
        <end position="213"/>
    </location>
</feature>
<evidence type="ECO:0000256" key="7">
    <source>
        <dbReference type="ARBA" id="ARBA00023136"/>
    </source>
</evidence>
<sequence>MRADRGPFKGLNPVMAAVALAVTFLFVMFGAFRPGLAADWFMGASSGIIALFKWYYILVVAGFLAFSVFLLFSRFGSLKLGDDDQQPEFGYFAWFSMLFGAGMGIGLVFWSIAEPITHFQGNPFLAHGAEGTREAAQVAMRLTYFHWGLHPWAIYVVVGLSLAFFAYRRKLPLSVRSVLYPLIGDRIYGAWGHAADVLAVFGTIFGVATSLGFGVVQMNTGLNRLFGLPVSEGWQLVLIAAISCVATASVVSGVGKGVKILSELNLWLSLAILAFFLAFGPTAFLLNFFVQGIGDYLQNLVPLSFWTNAGAVPEGTSGWQNAWTAFYWGWWIAWAPFVGMFIARISRGRTVREFILGVLLVPALLAILWLTVFGGTALHIEMWGGGGIAAAVKTDVTLALYETLDRVPAGFVGVLASGVATLLIATYFITSSDSGTLVITTLLSVGDMDPPTPHRVVWGLGEGVVAAVLLLSGGLGALQAAAIIAALPFSVIMLFMCWGLVRGLAEEHRLMLRVGGDRGTERMPYDP</sequence>
<name>A0A212K845_9PROT</name>
<feature type="transmembrane region" description="Helical" evidence="8">
    <location>
        <begin position="12"/>
        <end position="32"/>
    </location>
</feature>
<dbReference type="GO" id="GO:0022857">
    <property type="term" value="F:transmembrane transporter activity"/>
    <property type="evidence" value="ECO:0007669"/>
    <property type="project" value="InterPro"/>
</dbReference>
<dbReference type="PANTHER" id="PTHR30047:SF7">
    <property type="entry name" value="HIGH-AFFINITY CHOLINE TRANSPORT PROTEIN"/>
    <property type="match status" value="1"/>
</dbReference>
<feature type="transmembrane region" description="Helical" evidence="8">
    <location>
        <begin position="325"/>
        <end position="342"/>
    </location>
</feature>
<evidence type="ECO:0000256" key="5">
    <source>
        <dbReference type="ARBA" id="ARBA00022692"/>
    </source>
</evidence>
<reference evidence="9" key="1">
    <citation type="submission" date="2016-04" db="EMBL/GenBank/DDBJ databases">
        <authorList>
            <person name="Evans L.H."/>
            <person name="Alamgir A."/>
            <person name="Owens N."/>
            <person name="Weber N.D."/>
            <person name="Virtaneva K."/>
            <person name="Barbian K."/>
            <person name="Babar A."/>
            <person name="Rosenke K."/>
        </authorList>
    </citation>
    <scope>NUCLEOTIDE SEQUENCE</scope>
    <source>
        <strain evidence="9">86</strain>
    </source>
</reference>
<comment type="similarity">
    <text evidence="2">Belongs to the BCCT transporter (TC 2.A.15) family.</text>
</comment>
<dbReference type="AlphaFoldDB" id="A0A212K845"/>
<feature type="transmembrane region" description="Helical" evidence="8">
    <location>
        <begin position="233"/>
        <end position="254"/>
    </location>
</feature>
<evidence type="ECO:0000256" key="2">
    <source>
        <dbReference type="ARBA" id="ARBA00005658"/>
    </source>
</evidence>
<dbReference type="GO" id="GO:0005886">
    <property type="term" value="C:plasma membrane"/>
    <property type="evidence" value="ECO:0007669"/>
    <property type="project" value="UniProtKB-SubCell"/>
</dbReference>